<keyword evidence="3" id="KW-0863">Zinc-finger</keyword>
<evidence type="ECO:0000259" key="6">
    <source>
        <dbReference type="Pfam" id="PF05699"/>
    </source>
</evidence>
<keyword evidence="4" id="KW-0862">Zinc</keyword>
<evidence type="ECO:0000313" key="8">
    <source>
        <dbReference type="Proteomes" id="UP000027222"/>
    </source>
</evidence>
<dbReference type="GO" id="GO:0046983">
    <property type="term" value="F:protein dimerization activity"/>
    <property type="evidence" value="ECO:0007669"/>
    <property type="project" value="InterPro"/>
</dbReference>
<evidence type="ECO:0000256" key="3">
    <source>
        <dbReference type="ARBA" id="ARBA00022771"/>
    </source>
</evidence>
<dbReference type="Pfam" id="PF05699">
    <property type="entry name" value="Dimer_Tnp_hAT"/>
    <property type="match status" value="1"/>
</dbReference>
<dbReference type="HOGENOM" id="CLU_009123_12_3_1"/>
<organism evidence="7 8">
    <name type="scientific">Galerina marginata (strain CBS 339.88)</name>
    <dbReference type="NCBI Taxonomy" id="685588"/>
    <lineage>
        <taxon>Eukaryota</taxon>
        <taxon>Fungi</taxon>
        <taxon>Dikarya</taxon>
        <taxon>Basidiomycota</taxon>
        <taxon>Agaricomycotina</taxon>
        <taxon>Agaricomycetes</taxon>
        <taxon>Agaricomycetidae</taxon>
        <taxon>Agaricales</taxon>
        <taxon>Agaricineae</taxon>
        <taxon>Strophariaceae</taxon>
        <taxon>Galerina</taxon>
    </lineage>
</organism>
<dbReference type="InterPro" id="IPR008906">
    <property type="entry name" value="HATC_C_dom"/>
</dbReference>
<keyword evidence="8" id="KW-1185">Reference proteome</keyword>
<dbReference type="Proteomes" id="UP000027222">
    <property type="component" value="Unassembled WGS sequence"/>
</dbReference>
<dbReference type="AlphaFoldDB" id="A0A067SJB7"/>
<dbReference type="InterPro" id="IPR012337">
    <property type="entry name" value="RNaseH-like_sf"/>
</dbReference>
<feature type="domain" description="HAT C-terminal dimerisation" evidence="6">
    <location>
        <begin position="449"/>
        <end position="527"/>
    </location>
</feature>
<gene>
    <name evidence="7" type="ORF">GALMADRAFT_146839</name>
</gene>
<evidence type="ECO:0000256" key="5">
    <source>
        <dbReference type="ARBA" id="ARBA00023242"/>
    </source>
</evidence>
<dbReference type="PANTHER" id="PTHR46481:SF10">
    <property type="entry name" value="ZINC FINGER BED DOMAIN-CONTAINING PROTEIN 39"/>
    <property type="match status" value="1"/>
</dbReference>
<evidence type="ECO:0000256" key="4">
    <source>
        <dbReference type="ARBA" id="ARBA00022833"/>
    </source>
</evidence>
<dbReference type="InterPro" id="IPR052035">
    <property type="entry name" value="ZnF_BED_domain_contain"/>
</dbReference>
<evidence type="ECO:0000256" key="1">
    <source>
        <dbReference type="ARBA" id="ARBA00004123"/>
    </source>
</evidence>
<name>A0A067SJB7_GALM3</name>
<protein>
    <recommendedName>
        <fullName evidence="6">HAT C-terminal dimerisation domain-containing protein</fullName>
    </recommendedName>
</protein>
<keyword evidence="2" id="KW-0479">Metal-binding</keyword>
<proteinExistence type="predicted"/>
<sequence length="565" mass="63478">MKTGRPDYHIPSAETVSRDVKKIFVRCRQRVSQMLQEYDGALNFATDAWTSLNHKAYVAITVHFEHDGAPVSLLLDLVEVAKSHSGVNLASAFANVLKDFGISDKILSITCDNASNNDAMIEELAKSLEAFPGAANLVSCSLHIVNLVAKGVLHQFEPPKSKKQGNDLFAEGAAELAALSINLEDDGGQLDDKVEDDVDDAVEDDDVEGLDETRDGMSADEIKELKKEVKPVQLVLAKLRKVAFTIKNSTTLALPEWNSTIKMLELRPQMMPRDVSTRWNSTYDMLEFAIQYRAAINSITGDQEMKMRELELTLEEWKIAEQLRDTLKVFKHTTLYFSRDTPSISAVIPAMDHIDEHLATAAENPRYLFTALPWSFTPVTYFERAGWQEDWIEAAQSIVHAEYDRTYAFMDTDNELIPEPVSTAGSDSENMFDALPALTAPPPTELHSELERYLNTDIEDVTDPIRWWYVRKTTYPRLHRMALDYLTIPATSVDVERVFSQGRLLLSHVRSRLSVQSTRALMCLGGWSLMGYVRDSDVKAVTILAEVPANTAEEELEVDWDAIVV</sequence>
<evidence type="ECO:0000313" key="7">
    <source>
        <dbReference type="EMBL" id="KDR67829.1"/>
    </source>
</evidence>
<comment type="subcellular location">
    <subcellularLocation>
        <location evidence="1">Nucleus</location>
    </subcellularLocation>
</comment>
<keyword evidence="5" id="KW-0539">Nucleus</keyword>
<dbReference type="PANTHER" id="PTHR46481">
    <property type="entry name" value="ZINC FINGER BED DOMAIN-CONTAINING PROTEIN 4"/>
    <property type="match status" value="1"/>
</dbReference>
<dbReference type="GO" id="GO:0008270">
    <property type="term" value="F:zinc ion binding"/>
    <property type="evidence" value="ECO:0007669"/>
    <property type="project" value="UniProtKB-KW"/>
</dbReference>
<dbReference type="EMBL" id="KL142412">
    <property type="protein sequence ID" value="KDR67829.1"/>
    <property type="molecule type" value="Genomic_DNA"/>
</dbReference>
<dbReference type="SUPFAM" id="SSF53098">
    <property type="entry name" value="Ribonuclease H-like"/>
    <property type="match status" value="1"/>
</dbReference>
<dbReference type="OrthoDB" id="2677917at2759"/>
<accession>A0A067SJB7</accession>
<reference evidence="8" key="1">
    <citation type="journal article" date="2014" name="Proc. Natl. Acad. Sci. U.S.A.">
        <title>Extensive sampling of basidiomycete genomes demonstrates inadequacy of the white-rot/brown-rot paradigm for wood decay fungi.</title>
        <authorList>
            <person name="Riley R."/>
            <person name="Salamov A.A."/>
            <person name="Brown D.W."/>
            <person name="Nagy L.G."/>
            <person name="Floudas D."/>
            <person name="Held B.W."/>
            <person name="Levasseur A."/>
            <person name="Lombard V."/>
            <person name="Morin E."/>
            <person name="Otillar R."/>
            <person name="Lindquist E.A."/>
            <person name="Sun H."/>
            <person name="LaButti K.M."/>
            <person name="Schmutz J."/>
            <person name="Jabbour D."/>
            <person name="Luo H."/>
            <person name="Baker S.E."/>
            <person name="Pisabarro A.G."/>
            <person name="Walton J.D."/>
            <person name="Blanchette R.A."/>
            <person name="Henrissat B."/>
            <person name="Martin F."/>
            <person name="Cullen D."/>
            <person name="Hibbett D.S."/>
            <person name="Grigoriev I.V."/>
        </authorList>
    </citation>
    <scope>NUCLEOTIDE SEQUENCE [LARGE SCALE GENOMIC DNA]</scope>
    <source>
        <strain evidence="8">CBS 339.88</strain>
    </source>
</reference>
<evidence type="ECO:0000256" key="2">
    <source>
        <dbReference type="ARBA" id="ARBA00022723"/>
    </source>
</evidence>
<dbReference type="GO" id="GO:0005634">
    <property type="term" value="C:nucleus"/>
    <property type="evidence" value="ECO:0007669"/>
    <property type="project" value="UniProtKB-SubCell"/>
</dbReference>